<name>A0A433QIP3_9FUNG</name>
<keyword evidence="2" id="KW-1185">Reference proteome</keyword>
<comment type="caution">
    <text evidence="1">The sequence shown here is derived from an EMBL/GenBank/DDBJ whole genome shotgun (WGS) entry which is preliminary data.</text>
</comment>
<dbReference type="Proteomes" id="UP000274822">
    <property type="component" value="Unassembled WGS sequence"/>
</dbReference>
<dbReference type="AlphaFoldDB" id="A0A433QIP3"/>
<gene>
    <name evidence="1" type="ORF">BC938DRAFT_480384</name>
</gene>
<evidence type="ECO:0000313" key="1">
    <source>
        <dbReference type="EMBL" id="RUS29677.1"/>
    </source>
</evidence>
<dbReference type="EMBL" id="RBNJ01004842">
    <property type="protein sequence ID" value="RUS29677.1"/>
    <property type="molecule type" value="Genomic_DNA"/>
</dbReference>
<evidence type="ECO:0000313" key="2">
    <source>
        <dbReference type="Proteomes" id="UP000274822"/>
    </source>
</evidence>
<organism evidence="1 2">
    <name type="scientific">Jimgerdemannia flammicorona</name>
    <dbReference type="NCBI Taxonomy" id="994334"/>
    <lineage>
        <taxon>Eukaryota</taxon>
        <taxon>Fungi</taxon>
        <taxon>Fungi incertae sedis</taxon>
        <taxon>Mucoromycota</taxon>
        <taxon>Mucoromycotina</taxon>
        <taxon>Endogonomycetes</taxon>
        <taxon>Endogonales</taxon>
        <taxon>Endogonaceae</taxon>
        <taxon>Jimgerdemannia</taxon>
    </lineage>
</organism>
<accession>A0A433QIP3</accession>
<reference evidence="1 2" key="1">
    <citation type="journal article" date="2018" name="New Phytol.">
        <title>Phylogenomics of Endogonaceae and evolution of mycorrhizas within Mucoromycota.</title>
        <authorList>
            <person name="Chang Y."/>
            <person name="Desiro A."/>
            <person name="Na H."/>
            <person name="Sandor L."/>
            <person name="Lipzen A."/>
            <person name="Clum A."/>
            <person name="Barry K."/>
            <person name="Grigoriev I.V."/>
            <person name="Martin F.M."/>
            <person name="Stajich J.E."/>
            <person name="Smith M.E."/>
            <person name="Bonito G."/>
            <person name="Spatafora J.W."/>
        </authorList>
    </citation>
    <scope>NUCLEOTIDE SEQUENCE [LARGE SCALE GENOMIC DNA]</scope>
    <source>
        <strain evidence="1 2">AD002</strain>
    </source>
</reference>
<proteinExistence type="predicted"/>
<protein>
    <submittedName>
        <fullName evidence="1">Uncharacterized protein</fullName>
    </submittedName>
</protein>
<sequence length="75" mass="8219">MIKPVLLLKNNEENINLSLLSDFIGAIANELPLPTTLPSIAHFQGHLPHGPRYFAKGAHLSFRLFSPLLPPPPNA</sequence>